<name>A0ABT7HG46_9GAMM</name>
<feature type="region of interest" description="Disordered" evidence="1">
    <location>
        <begin position="28"/>
        <end position="67"/>
    </location>
</feature>
<dbReference type="InterPro" id="IPR011033">
    <property type="entry name" value="PRC_barrel-like_sf"/>
</dbReference>
<dbReference type="Gene3D" id="2.30.30.240">
    <property type="entry name" value="PRC-barrel domain"/>
    <property type="match status" value="1"/>
</dbReference>
<evidence type="ECO:0000259" key="3">
    <source>
        <dbReference type="Pfam" id="PF05239"/>
    </source>
</evidence>
<keyword evidence="2" id="KW-0732">Signal</keyword>
<dbReference type="RefSeq" id="WP_219868190.1">
    <property type="nucleotide sequence ID" value="NZ_JASSQD010000003.1"/>
</dbReference>
<evidence type="ECO:0000256" key="2">
    <source>
        <dbReference type="SAM" id="SignalP"/>
    </source>
</evidence>
<feature type="domain" description="PRC-barrel" evidence="3">
    <location>
        <begin position="76"/>
        <end position="138"/>
    </location>
</feature>
<evidence type="ECO:0000256" key="1">
    <source>
        <dbReference type="SAM" id="MobiDB-lite"/>
    </source>
</evidence>
<dbReference type="InterPro" id="IPR027275">
    <property type="entry name" value="PRC-brl_dom"/>
</dbReference>
<dbReference type="Pfam" id="PF05239">
    <property type="entry name" value="PRC"/>
    <property type="match status" value="1"/>
</dbReference>
<accession>A0ABT7HG46</accession>
<feature type="compositionally biased region" description="Polar residues" evidence="1">
    <location>
        <begin position="39"/>
        <end position="63"/>
    </location>
</feature>
<dbReference type="PANTHER" id="PTHR36505">
    <property type="entry name" value="BLR1072 PROTEIN"/>
    <property type="match status" value="1"/>
</dbReference>
<feature type="chain" id="PRO_5047295714" evidence="2">
    <location>
        <begin position="27"/>
        <end position="163"/>
    </location>
</feature>
<comment type="caution">
    <text evidence="4">The sequence shown here is derived from an EMBL/GenBank/DDBJ whole genome shotgun (WGS) entry which is preliminary data.</text>
</comment>
<feature type="compositionally biased region" description="Low complexity" evidence="1">
    <location>
        <begin position="28"/>
        <end position="38"/>
    </location>
</feature>
<dbReference type="Proteomes" id="UP001223547">
    <property type="component" value="Unassembled WGS sequence"/>
</dbReference>
<dbReference type="EMBL" id="JASSQD010000003">
    <property type="protein sequence ID" value="MDK9558964.1"/>
    <property type="molecule type" value="Genomic_DNA"/>
</dbReference>
<protein>
    <submittedName>
        <fullName evidence="4">PRC-barrel domain-containing protein</fullName>
    </submittedName>
</protein>
<gene>
    <name evidence="4" type="ORF">QQF73_15120</name>
</gene>
<proteinExistence type="predicted"/>
<keyword evidence="5" id="KW-1185">Reference proteome</keyword>
<evidence type="ECO:0000313" key="5">
    <source>
        <dbReference type="Proteomes" id="UP001223547"/>
    </source>
</evidence>
<reference evidence="4 5" key="1">
    <citation type="submission" date="2023-05" db="EMBL/GenBank/DDBJ databases">
        <title>Marinobacter albus sp. nov., a marine bacterium isolated from sand in a coastal intertidal zone of huludao.</title>
        <authorList>
            <person name="Deng T."/>
        </authorList>
    </citation>
    <scope>NUCLEOTIDE SEQUENCE [LARGE SCALE GENOMIC DNA]</scope>
    <source>
        <strain evidence="4 5">M216</strain>
    </source>
</reference>
<organism evidence="4 5">
    <name type="scientific">Marinobacter albus</name>
    <dbReference type="NCBI Taxonomy" id="3030833"/>
    <lineage>
        <taxon>Bacteria</taxon>
        <taxon>Pseudomonadati</taxon>
        <taxon>Pseudomonadota</taxon>
        <taxon>Gammaproteobacteria</taxon>
        <taxon>Pseudomonadales</taxon>
        <taxon>Marinobacteraceae</taxon>
        <taxon>Marinobacter</taxon>
    </lineage>
</organism>
<evidence type="ECO:0000313" key="4">
    <source>
        <dbReference type="EMBL" id="MDK9558964.1"/>
    </source>
</evidence>
<dbReference type="SUPFAM" id="SSF50346">
    <property type="entry name" value="PRC-barrel domain"/>
    <property type="match status" value="1"/>
</dbReference>
<sequence length="163" mass="17318">MKNMRSYAFYALVTPAIALGSSAVLAQESTSQQVEQSQPDVQKSQGDMKSASKAPQTDPSYTKSRGYMANAPANGLQASNLMGVTVITSGDEEVGEVKDLIINKDGQVVGVVIGVGGFLGMGDKDVAIGWDEVQKVGKATELELKIDQSRETLMSAPEFETQK</sequence>
<feature type="signal peptide" evidence="2">
    <location>
        <begin position="1"/>
        <end position="26"/>
    </location>
</feature>
<dbReference type="PANTHER" id="PTHR36505:SF1">
    <property type="entry name" value="BLR1072 PROTEIN"/>
    <property type="match status" value="1"/>
</dbReference>